<evidence type="ECO:0000256" key="3">
    <source>
        <dbReference type="ARBA" id="ARBA00022694"/>
    </source>
</evidence>
<accession>A0A8J2SBP3</accession>
<dbReference type="InterPro" id="IPR016193">
    <property type="entry name" value="Cytidine_deaminase-like"/>
</dbReference>
<dbReference type="EMBL" id="CAKKNE010000001">
    <property type="protein sequence ID" value="CAH0364634.1"/>
    <property type="molecule type" value="Genomic_DNA"/>
</dbReference>
<evidence type="ECO:0000256" key="7">
    <source>
        <dbReference type="ARBA" id="ARBA00048045"/>
    </source>
</evidence>
<evidence type="ECO:0000313" key="10">
    <source>
        <dbReference type="Proteomes" id="UP000789595"/>
    </source>
</evidence>
<dbReference type="SUPFAM" id="SSF53927">
    <property type="entry name" value="Cytidine deaminase-like"/>
    <property type="match status" value="1"/>
</dbReference>
<dbReference type="Gene3D" id="3.40.140.10">
    <property type="entry name" value="Cytidine Deaminase, domain 2"/>
    <property type="match status" value="1"/>
</dbReference>
<dbReference type="GO" id="GO:0002100">
    <property type="term" value="P:tRNA wobble adenosine to inosine editing"/>
    <property type="evidence" value="ECO:0007669"/>
    <property type="project" value="InterPro"/>
</dbReference>
<feature type="domain" description="CMP/dCMP-type deaminase" evidence="8">
    <location>
        <begin position="45"/>
        <end position="159"/>
    </location>
</feature>
<keyword evidence="10" id="KW-1185">Reference proteome</keyword>
<comment type="caution">
    <text evidence="9">The sequence shown here is derived from an EMBL/GenBank/DDBJ whole genome shotgun (WGS) entry which is preliminary data.</text>
</comment>
<dbReference type="HAMAP" id="MF_00972">
    <property type="entry name" value="tRNA_aden_deaminase"/>
    <property type="match status" value="1"/>
</dbReference>
<dbReference type="GO" id="GO:0052717">
    <property type="term" value="F:tRNA-specific adenosine-34 deaminase activity"/>
    <property type="evidence" value="ECO:0007669"/>
    <property type="project" value="UniProtKB-EC"/>
</dbReference>
<dbReference type="Proteomes" id="UP000789595">
    <property type="component" value="Unassembled WGS sequence"/>
</dbReference>
<keyword evidence="5" id="KW-0378">Hydrolase</keyword>
<comment type="cofactor">
    <cofactor evidence="1">
        <name>Zn(2+)</name>
        <dbReference type="ChEBI" id="CHEBI:29105"/>
    </cofactor>
</comment>
<evidence type="ECO:0000313" key="9">
    <source>
        <dbReference type="EMBL" id="CAH0364634.1"/>
    </source>
</evidence>
<dbReference type="OrthoDB" id="408702at2759"/>
<evidence type="ECO:0000256" key="1">
    <source>
        <dbReference type="ARBA" id="ARBA00001947"/>
    </source>
</evidence>
<dbReference type="InterPro" id="IPR028883">
    <property type="entry name" value="tRNA_aden_deaminase"/>
</dbReference>
<keyword evidence="6" id="KW-0862">Zinc</keyword>
<name>A0A8J2SBP3_9STRA</name>
<dbReference type="EC" id="3.5.4.33" evidence="2"/>
<evidence type="ECO:0000256" key="4">
    <source>
        <dbReference type="ARBA" id="ARBA00022723"/>
    </source>
</evidence>
<gene>
    <name evidence="9" type="ORF">PECAL_1P10070</name>
</gene>
<dbReference type="PANTHER" id="PTHR11079:SF202">
    <property type="entry name" value="TRNA-SPECIFIC ADENOSINE DEAMINASE"/>
    <property type="match status" value="1"/>
</dbReference>
<dbReference type="CDD" id="cd01285">
    <property type="entry name" value="nucleoside_deaminase"/>
    <property type="match status" value="1"/>
</dbReference>
<reference evidence="9" key="1">
    <citation type="submission" date="2021-11" db="EMBL/GenBank/DDBJ databases">
        <authorList>
            <consortium name="Genoscope - CEA"/>
            <person name="William W."/>
        </authorList>
    </citation>
    <scope>NUCLEOTIDE SEQUENCE</scope>
</reference>
<dbReference type="PANTHER" id="PTHR11079">
    <property type="entry name" value="CYTOSINE DEAMINASE FAMILY MEMBER"/>
    <property type="match status" value="1"/>
</dbReference>
<dbReference type="PROSITE" id="PS51747">
    <property type="entry name" value="CYT_DCMP_DEAMINASES_2"/>
    <property type="match status" value="1"/>
</dbReference>
<dbReference type="AlphaFoldDB" id="A0A8J2SBP3"/>
<dbReference type="GO" id="GO:0046872">
    <property type="term" value="F:metal ion binding"/>
    <property type="evidence" value="ECO:0007669"/>
    <property type="project" value="UniProtKB-KW"/>
</dbReference>
<evidence type="ECO:0000259" key="8">
    <source>
        <dbReference type="PROSITE" id="PS51747"/>
    </source>
</evidence>
<comment type="catalytic activity">
    <reaction evidence="7">
        <text>adenosine(34) in tRNA + H2O + H(+) = inosine(34) in tRNA + NH4(+)</text>
        <dbReference type="Rhea" id="RHEA:43168"/>
        <dbReference type="Rhea" id="RHEA-COMP:10373"/>
        <dbReference type="Rhea" id="RHEA-COMP:10374"/>
        <dbReference type="ChEBI" id="CHEBI:15377"/>
        <dbReference type="ChEBI" id="CHEBI:15378"/>
        <dbReference type="ChEBI" id="CHEBI:28938"/>
        <dbReference type="ChEBI" id="CHEBI:74411"/>
        <dbReference type="ChEBI" id="CHEBI:82852"/>
        <dbReference type="EC" id="3.5.4.33"/>
    </reaction>
</comment>
<organism evidence="9 10">
    <name type="scientific">Pelagomonas calceolata</name>
    <dbReference type="NCBI Taxonomy" id="35677"/>
    <lineage>
        <taxon>Eukaryota</taxon>
        <taxon>Sar</taxon>
        <taxon>Stramenopiles</taxon>
        <taxon>Ochrophyta</taxon>
        <taxon>Pelagophyceae</taxon>
        <taxon>Pelagomonadales</taxon>
        <taxon>Pelagomonadaceae</taxon>
        <taxon>Pelagomonas</taxon>
    </lineage>
</organism>
<keyword evidence="3" id="KW-0819">tRNA processing</keyword>
<evidence type="ECO:0000256" key="6">
    <source>
        <dbReference type="ARBA" id="ARBA00022833"/>
    </source>
</evidence>
<dbReference type="InterPro" id="IPR002125">
    <property type="entry name" value="CMP_dCMP_dom"/>
</dbReference>
<proteinExistence type="inferred from homology"/>
<sequence>MRRRRAALAALAVTHALQSTPHRLPPLAASSLALDEATTLPFGPARDAAAMAIALDEARAAASRGEVPVGAVVVDDTTGTIIARAGNAVEASHDATAHAELRAMRAAAQFVENWRLQDATLYCTLEPCVVCLGAAYAFRIPSVVYGAPDHRMGAAGSWLDLPSETHPFHSLNIRGGVRADESAQLLKDFFRDRRKAGPRM</sequence>
<evidence type="ECO:0000256" key="5">
    <source>
        <dbReference type="ARBA" id="ARBA00022801"/>
    </source>
</evidence>
<evidence type="ECO:0000256" key="2">
    <source>
        <dbReference type="ARBA" id="ARBA00012740"/>
    </source>
</evidence>
<keyword evidence="4" id="KW-0479">Metal-binding</keyword>
<dbReference type="Pfam" id="PF00383">
    <property type="entry name" value="dCMP_cyt_deam_1"/>
    <property type="match status" value="1"/>
</dbReference>
<protein>
    <recommendedName>
        <fullName evidence="2">tRNA(adenine(34)) deaminase</fullName>
        <ecNumber evidence="2">3.5.4.33</ecNumber>
    </recommendedName>
</protein>